<evidence type="ECO:0000256" key="2">
    <source>
        <dbReference type="ARBA" id="ARBA00012251"/>
    </source>
</evidence>
<evidence type="ECO:0000256" key="6">
    <source>
        <dbReference type="ARBA" id="ARBA00022771"/>
    </source>
</evidence>
<reference evidence="12" key="1">
    <citation type="journal article" date="2023" name="Mol. Phylogenet. Evol.">
        <title>Genome-scale phylogeny and comparative genomics of the fungal order Sordariales.</title>
        <authorList>
            <person name="Hensen N."/>
            <person name="Bonometti L."/>
            <person name="Westerberg I."/>
            <person name="Brannstrom I.O."/>
            <person name="Guillou S."/>
            <person name="Cros-Aarteil S."/>
            <person name="Calhoun S."/>
            <person name="Haridas S."/>
            <person name="Kuo A."/>
            <person name="Mondo S."/>
            <person name="Pangilinan J."/>
            <person name="Riley R."/>
            <person name="LaButti K."/>
            <person name="Andreopoulos B."/>
            <person name="Lipzen A."/>
            <person name="Chen C."/>
            <person name="Yan M."/>
            <person name="Daum C."/>
            <person name="Ng V."/>
            <person name="Clum A."/>
            <person name="Steindorff A."/>
            <person name="Ohm R.A."/>
            <person name="Martin F."/>
            <person name="Silar P."/>
            <person name="Natvig D.O."/>
            <person name="Lalanne C."/>
            <person name="Gautier V."/>
            <person name="Ament-Velasquez S.L."/>
            <person name="Kruys A."/>
            <person name="Hutchinson M.I."/>
            <person name="Powell A.J."/>
            <person name="Barry K."/>
            <person name="Miller A.N."/>
            <person name="Grigoriev I.V."/>
            <person name="Debuchy R."/>
            <person name="Gladieux P."/>
            <person name="Hiltunen Thoren M."/>
            <person name="Johannesson H."/>
        </authorList>
    </citation>
    <scope>NUCLEOTIDE SEQUENCE</scope>
    <source>
        <strain evidence="12">PSN243</strain>
    </source>
</reference>
<feature type="compositionally biased region" description="Basic and acidic residues" evidence="10">
    <location>
        <begin position="162"/>
        <end position="171"/>
    </location>
</feature>
<dbReference type="InterPro" id="IPR044066">
    <property type="entry name" value="TRIAD_supradom"/>
</dbReference>
<evidence type="ECO:0000256" key="7">
    <source>
        <dbReference type="ARBA" id="ARBA00022786"/>
    </source>
</evidence>
<dbReference type="CDD" id="cd20335">
    <property type="entry name" value="BRcat_RBR"/>
    <property type="match status" value="1"/>
</dbReference>
<name>A0AAV9H037_9PEZI</name>
<evidence type="ECO:0000313" key="13">
    <source>
        <dbReference type="Proteomes" id="UP001321760"/>
    </source>
</evidence>
<feature type="compositionally biased region" description="Basic and acidic residues" evidence="10">
    <location>
        <begin position="104"/>
        <end position="120"/>
    </location>
</feature>
<dbReference type="SMART" id="SM00647">
    <property type="entry name" value="IBR"/>
    <property type="match status" value="2"/>
</dbReference>
<protein>
    <recommendedName>
        <fullName evidence="2">RBR-type E3 ubiquitin transferase</fullName>
        <ecNumber evidence="2">2.3.2.31</ecNumber>
    </recommendedName>
</protein>
<evidence type="ECO:0000259" key="11">
    <source>
        <dbReference type="PROSITE" id="PS51873"/>
    </source>
</evidence>
<dbReference type="InterPro" id="IPR031127">
    <property type="entry name" value="E3_UB_ligase_RBR"/>
</dbReference>
<keyword evidence="6" id="KW-0863">Zinc-finger</keyword>
<dbReference type="SUPFAM" id="SSF57850">
    <property type="entry name" value="RING/U-box"/>
    <property type="match status" value="2"/>
</dbReference>
<evidence type="ECO:0000256" key="9">
    <source>
        <dbReference type="SAM" id="Coils"/>
    </source>
</evidence>
<comment type="caution">
    <text evidence="12">The sequence shown here is derived from an EMBL/GenBank/DDBJ whole genome shotgun (WGS) entry which is preliminary data.</text>
</comment>
<accession>A0AAV9H037</accession>
<proteinExistence type="predicted"/>
<sequence length="758" mass="84968">MEGSPQPGYHQPLNDAAPPFTNRRVSYLVRSNALIRGLRSPTHAGGDDDAQELQPTMPPEPNSQSRLPVGRIPSMGHRRPLSSNIHGEQGECSTRPAQMYIRRSSHEVERRSQDKGRDPATPDTGDSDIIQQLRREKEALERRNAELEQKVGQSLELLKSLGHEPDSPIKHETRHRNVSRGTQKDMGITGLQKPPLSQQVISTPRGIMFLKLLERQMKRQIPSSNHHLDKVLDPEQAAAFAELLDSQQHLLSPRSSWITVCALCHIPRFRGVPVASSVSDPVLTLFMRTPSECQDIFNEFHSSSVGTTYCCSKSICDSCYIRETFSSFKRDFWFNLDSEYWIKCPYPLCSSRSPLRHEFEVEGFLTSLEDPDVLSHTIQFKHASSLRAALRNLDPRPHPDALIRAARLARRLQSQRLMCDPFTIEGPLDTTVKTMPVDSIAGSGTLQVPIFVNLLILRGSGSEGSEMGRECAVCAERLIDATDGTAEDEARWAAATSGFPGEWKRLVRSFPSPSSLPVCSRNHDLDICHTCLAQHIATQLESRGRAGSEQLTCPSPGCGHAYSHDEIRMLASPETFAQYDKLRLLGHLATLPNFRWCLREGCQMGQVYDFSAMHNFPGTRQRSRIVCDACGFEMCFYHQMPWHEGQTCVDYDADRGDPQADATEAWLRQNTKPCPGLCGAAVEKKGGCFHMTCQVCRFEFCWECLADWAAIANVDPVTNRRRYRRDAHNQGCYFRETNAPEATLVAGNTVVDALGDYM</sequence>
<feature type="region of interest" description="Disordered" evidence="10">
    <location>
        <begin position="37"/>
        <end position="129"/>
    </location>
</feature>
<feature type="domain" description="RING-type" evidence="11">
    <location>
        <begin position="499"/>
        <end position="736"/>
    </location>
</feature>
<dbReference type="Proteomes" id="UP001321760">
    <property type="component" value="Unassembled WGS sequence"/>
</dbReference>
<evidence type="ECO:0000256" key="5">
    <source>
        <dbReference type="ARBA" id="ARBA00022737"/>
    </source>
</evidence>
<dbReference type="InterPro" id="IPR002867">
    <property type="entry name" value="IBR_dom"/>
</dbReference>
<evidence type="ECO:0000256" key="3">
    <source>
        <dbReference type="ARBA" id="ARBA00022679"/>
    </source>
</evidence>
<feature type="coiled-coil region" evidence="9">
    <location>
        <begin position="130"/>
        <end position="157"/>
    </location>
</feature>
<dbReference type="EMBL" id="MU865918">
    <property type="protein sequence ID" value="KAK4453970.1"/>
    <property type="molecule type" value="Genomic_DNA"/>
</dbReference>
<dbReference type="CDD" id="cd20336">
    <property type="entry name" value="Rcat_RBR"/>
    <property type="match status" value="1"/>
</dbReference>
<evidence type="ECO:0000256" key="4">
    <source>
        <dbReference type="ARBA" id="ARBA00022723"/>
    </source>
</evidence>
<evidence type="ECO:0000313" key="12">
    <source>
        <dbReference type="EMBL" id="KAK4453970.1"/>
    </source>
</evidence>
<dbReference type="Pfam" id="PF22191">
    <property type="entry name" value="IBR_1"/>
    <property type="match status" value="1"/>
</dbReference>
<keyword evidence="13" id="KW-1185">Reference proteome</keyword>
<organism evidence="12 13">
    <name type="scientific">Podospora aff. communis PSN243</name>
    <dbReference type="NCBI Taxonomy" id="3040156"/>
    <lineage>
        <taxon>Eukaryota</taxon>
        <taxon>Fungi</taxon>
        <taxon>Dikarya</taxon>
        <taxon>Ascomycota</taxon>
        <taxon>Pezizomycotina</taxon>
        <taxon>Sordariomycetes</taxon>
        <taxon>Sordariomycetidae</taxon>
        <taxon>Sordariales</taxon>
        <taxon>Podosporaceae</taxon>
        <taxon>Podospora</taxon>
    </lineage>
</organism>
<keyword evidence="5" id="KW-0677">Repeat</keyword>
<keyword evidence="4" id="KW-0479">Metal-binding</keyword>
<keyword evidence="7" id="KW-0833">Ubl conjugation pathway</keyword>
<dbReference type="AlphaFoldDB" id="A0AAV9H037"/>
<keyword evidence="3" id="KW-0808">Transferase</keyword>
<feature type="region of interest" description="Disordered" evidence="10">
    <location>
        <begin position="162"/>
        <end position="191"/>
    </location>
</feature>
<evidence type="ECO:0000256" key="8">
    <source>
        <dbReference type="ARBA" id="ARBA00022833"/>
    </source>
</evidence>
<dbReference type="InterPro" id="IPR013083">
    <property type="entry name" value="Znf_RING/FYVE/PHD"/>
</dbReference>
<gene>
    <name evidence="12" type="ORF">QBC34DRAFT_174380</name>
</gene>
<keyword evidence="8" id="KW-0862">Zinc</keyword>
<feature type="region of interest" description="Disordered" evidence="10">
    <location>
        <begin position="1"/>
        <end position="21"/>
    </location>
</feature>
<dbReference type="GO" id="GO:0008270">
    <property type="term" value="F:zinc ion binding"/>
    <property type="evidence" value="ECO:0007669"/>
    <property type="project" value="UniProtKB-KW"/>
</dbReference>
<keyword evidence="9" id="KW-0175">Coiled coil</keyword>
<dbReference type="EC" id="2.3.2.31" evidence="2"/>
<reference evidence="12" key="2">
    <citation type="submission" date="2023-05" db="EMBL/GenBank/DDBJ databases">
        <authorList>
            <consortium name="Lawrence Berkeley National Laboratory"/>
            <person name="Steindorff A."/>
            <person name="Hensen N."/>
            <person name="Bonometti L."/>
            <person name="Westerberg I."/>
            <person name="Brannstrom I.O."/>
            <person name="Guillou S."/>
            <person name="Cros-Aarteil S."/>
            <person name="Calhoun S."/>
            <person name="Haridas S."/>
            <person name="Kuo A."/>
            <person name="Mondo S."/>
            <person name="Pangilinan J."/>
            <person name="Riley R."/>
            <person name="Labutti K."/>
            <person name="Andreopoulos B."/>
            <person name="Lipzen A."/>
            <person name="Chen C."/>
            <person name="Yanf M."/>
            <person name="Daum C."/>
            <person name="Ng V."/>
            <person name="Clum A."/>
            <person name="Ohm R."/>
            <person name="Martin F."/>
            <person name="Silar P."/>
            <person name="Natvig D."/>
            <person name="Lalanne C."/>
            <person name="Gautier V."/>
            <person name="Ament-Velasquez S.L."/>
            <person name="Kruys A."/>
            <person name="Hutchinson M.I."/>
            <person name="Powell A.J."/>
            <person name="Barry K."/>
            <person name="Miller A.N."/>
            <person name="Grigoriev I.V."/>
            <person name="Debuchy R."/>
            <person name="Gladieux P."/>
            <person name="Thoren M.H."/>
            <person name="Johannesson H."/>
        </authorList>
    </citation>
    <scope>NUCLEOTIDE SEQUENCE</scope>
    <source>
        <strain evidence="12">PSN243</strain>
    </source>
</reference>
<dbReference type="GO" id="GO:0016567">
    <property type="term" value="P:protein ubiquitination"/>
    <property type="evidence" value="ECO:0007669"/>
    <property type="project" value="InterPro"/>
</dbReference>
<evidence type="ECO:0000256" key="10">
    <source>
        <dbReference type="SAM" id="MobiDB-lite"/>
    </source>
</evidence>
<evidence type="ECO:0000256" key="1">
    <source>
        <dbReference type="ARBA" id="ARBA00001798"/>
    </source>
</evidence>
<dbReference type="GO" id="GO:0061630">
    <property type="term" value="F:ubiquitin protein ligase activity"/>
    <property type="evidence" value="ECO:0007669"/>
    <property type="project" value="UniProtKB-EC"/>
</dbReference>
<dbReference type="PANTHER" id="PTHR11685">
    <property type="entry name" value="RBR FAMILY RING FINGER AND IBR DOMAIN-CONTAINING"/>
    <property type="match status" value="1"/>
</dbReference>
<comment type="catalytic activity">
    <reaction evidence="1">
        <text>[E2 ubiquitin-conjugating enzyme]-S-ubiquitinyl-L-cysteine + [acceptor protein]-L-lysine = [E2 ubiquitin-conjugating enzyme]-L-cysteine + [acceptor protein]-N(6)-ubiquitinyl-L-lysine.</text>
        <dbReference type="EC" id="2.3.2.31"/>
    </reaction>
</comment>
<dbReference type="Gene3D" id="1.20.120.1750">
    <property type="match status" value="1"/>
</dbReference>
<dbReference type="Gene3D" id="3.30.40.10">
    <property type="entry name" value="Zinc/RING finger domain, C3HC4 (zinc finger)"/>
    <property type="match status" value="1"/>
</dbReference>
<feature type="compositionally biased region" description="Polar residues" evidence="10">
    <location>
        <begin position="81"/>
        <end position="96"/>
    </location>
</feature>
<dbReference type="PROSITE" id="PS51873">
    <property type="entry name" value="TRIAD"/>
    <property type="match status" value="1"/>
</dbReference>
<dbReference type="Pfam" id="PF01485">
    <property type="entry name" value="IBR"/>
    <property type="match status" value="1"/>
</dbReference>